<dbReference type="EnsemblMetazoa" id="GPAI013874-RA">
    <property type="protein sequence ID" value="GPAI013874-PA"/>
    <property type="gene ID" value="GPAI013874"/>
</dbReference>
<proteinExistence type="predicted"/>
<sequence length="68" mass="7957">MKETEVPSMIYYQRHLKAELYIDNNDDASEIKASWRPQFEKSLNKIVNDRVPLVLTTRLGRSSAEFGR</sequence>
<dbReference type="AlphaFoldDB" id="A0A1A9ZGG5"/>
<dbReference type="VEuPathDB" id="VectorBase:GPAI013874"/>
<dbReference type="Proteomes" id="UP000092445">
    <property type="component" value="Unassembled WGS sequence"/>
</dbReference>
<organism evidence="1 2">
    <name type="scientific">Glossina pallidipes</name>
    <name type="common">Tsetse fly</name>
    <dbReference type="NCBI Taxonomy" id="7398"/>
    <lineage>
        <taxon>Eukaryota</taxon>
        <taxon>Metazoa</taxon>
        <taxon>Ecdysozoa</taxon>
        <taxon>Arthropoda</taxon>
        <taxon>Hexapoda</taxon>
        <taxon>Insecta</taxon>
        <taxon>Pterygota</taxon>
        <taxon>Neoptera</taxon>
        <taxon>Endopterygota</taxon>
        <taxon>Diptera</taxon>
        <taxon>Brachycera</taxon>
        <taxon>Muscomorpha</taxon>
        <taxon>Hippoboscoidea</taxon>
        <taxon>Glossinidae</taxon>
        <taxon>Glossina</taxon>
    </lineage>
</organism>
<keyword evidence="2" id="KW-1185">Reference proteome</keyword>
<evidence type="ECO:0000313" key="1">
    <source>
        <dbReference type="EnsemblMetazoa" id="GPAI013874-PA"/>
    </source>
</evidence>
<accession>A0A1A9ZGG5</accession>
<protein>
    <submittedName>
        <fullName evidence="1">Uncharacterized protein</fullName>
    </submittedName>
</protein>
<reference evidence="1" key="2">
    <citation type="submission" date="2020-05" db="UniProtKB">
        <authorList>
            <consortium name="EnsemblMetazoa"/>
        </authorList>
    </citation>
    <scope>IDENTIFICATION</scope>
    <source>
        <strain evidence="1">IAEA</strain>
    </source>
</reference>
<evidence type="ECO:0000313" key="2">
    <source>
        <dbReference type="Proteomes" id="UP000092445"/>
    </source>
</evidence>
<reference evidence="2" key="1">
    <citation type="submission" date="2014-03" db="EMBL/GenBank/DDBJ databases">
        <authorList>
            <person name="Aksoy S."/>
            <person name="Warren W."/>
            <person name="Wilson R.K."/>
        </authorList>
    </citation>
    <scope>NUCLEOTIDE SEQUENCE [LARGE SCALE GENOMIC DNA]</scope>
    <source>
        <strain evidence="2">IAEA</strain>
    </source>
</reference>
<name>A0A1A9ZGG5_GLOPL</name>